<feature type="region of interest" description="Disordered" evidence="3">
    <location>
        <begin position="950"/>
        <end position="978"/>
    </location>
</feature>
<dbReference type="GeneTree" id="ENSGT00940000155684"/>
<feature type="domain" description="BEACH-type PH" evidence="5">
    <location>
        <begin position="2400"/>
        <end position="2525"/>
    </location>
</feature>
<dbReference type="CDD" id="cd01201">
    <property type="entry name" value="PH_BEACH"/>
    <property type="match status" value="1"/>
</dbReference>
<protein>
    <submittedName>
        <fullName evidence="6">WDFY family member 4</fullName>
    </submittedName>
</protein>
<keyword evidence="1" id="KW-0853">WD repeat</keyword>
<feature type="compositionally biased region" description="Low complexity" evidence="3">
    <location>
        <begin position="967"/>
        <end position="976"/>
    </location>
</feature>
<dbReference type="SUPFAM" id="SSF50729">
    <property type="entry name" value="PH domain-like"/>
    <property type="match status" value="1"/>
</dbReference>
<feature type="compositionally biased region" description="Polar residues" evidence="3">
    <location>
        <begin position="950"/>
        <end position="959"/>
    </location>
</feature>
<dbReference type="STRING" id="9258.ENSOANP00000024821"/>
<evidence type="ECO:0000259" key="5">
    <source>
        <dbReference type="PROSITE" id="PS51783"/>
    </source>
</evidence>
<dbReference type="InterPro" id="IPR000409">
    <property type="entry name" value="BEACH_dom"/>
</dbReference>
<dbReference type="InterPro" id="IPR023362">
    <property type="entry name" value="PH-BEACH_dom"/>
</dbReference>
<dbReference type="InterPro" id="IPR036372">
    <property type="entry name" value="BEACH_dom_sf"/>
</dbReference>
<dbReference type="InterPro" id="IPR011993">
    <property type="entry name" value="PH-like_dom_sf"/>
</dbReference>
<keyword evidence="7" id="KW-1185">Reference proteome</keyword>
<dbReference type="SUPFAM" id="SSF48371">
    <property type="entry name" value="ARM repeat"/>
    <property type="match status" value="1"/>
</dbReference>
<feature type="compositionally biased region" description="Polar residues" evidence="3">
    <location>
        <begin position="2333"/>
        <end position="2346"/>
    </location>
</feature>
<evidence type="ECO:0000313" key="6">
    <source>
        <dbReference type="Ensembl" id="ENSOANP00000024821.3"/>
    </source>
</evidence>
<evidence type="ECO:0000256" key="2">
    <source>
        <dbReference type="ARBA" id="ARBA00022737"/>
    </source>
</evidence>
<dbReference type="PANTHER" id="PTHR46108:SF3">
    <property type="entry name" value="WD REPEAT- AND FYVE DOMAIN-CONTAINING PROTEIN 4"/>
    <property type="match status" value="1"/>
</dbReference>
<dbReference type="SUPFAM" id="SSF49899">
    <property type="entry name" value="Concanavalin A-like lectins/glucanases"/>
    <property type="match status" value="1"/>
</dbReference>
<dbReference type="SMART" id="SM01026">
    <property type="entry name" value="Beach"/>
    <property type="match status" value="1"/>
</dbReference>
<dbReference type="Gene3D" id="2.30.29.30">
    <property type="entry name" value="Pleckstrin-homology domain (PH domain)/Phosphotyrosine-binding domain (PTB)"/>
    <property type="match status" value="1"/>
</dbReference>
<evidence type="ECO:0000259" key="4">
    <source>
        <dbReference type="PROSITE" id="PS50197"/>
    </source>
</evidence>
<dbReference type="Pfam" id="PF23295">
    <property type="entry name" value="Arm_4"/>
    <property type="match status" value="1"/>
</dbReference>
<feature type="domain" description="BEACH" evidence="4">
    <location>
        <begin position="2542"/>
        <end position="2836"/>
    </location>
</feature>
<feature type="region of interest" description="Disordered" evidence="3">
    <location>
        <begin position="2320"/>
        <end position="2360"/>
    </location>
</feature>
<dbReference type="PROSITE" id="PS51783">
    <property type="entry name" value="PH_BEACH"/>
    <property type="match status" value="1"/>
</dbReference>
<evidence type="ECO:0000313" key="7">
    <source>
        <dbReference type="Proteomes" id="UP000002279"/>
    </source>
</evidence>
<organism evidence="6 7">
    <name type="scientific">Ornithorhynchus anatinus</name>
    <name type="common">Duckbill platypus</name>
    <dbReference type="NCBI Taxonomy" id="9258"/>
    <lineage>
        <taxon>Eukaryota</taxon>
        <taxon>Metazoa</taxon>
        <taxon>Chordata</taxon>
        <taxon>Craniata</taxon>
        <taxon>Vertebrata</taxon>
        <taxon>Euteleostomi</taxon>
        <taxon>Mammalia</taxon>
        <taxon>Monotremata</taxon>
        <taxon>Ornithorhynchidae</taxon>
        <taxon>Ornithorhynchus</taxon>
    </lineage>
</organism>
<dbReference type="PANTHER" id="PTHR46108">
    <property type="entry name" value="BLUE CHEESE"/>
    <property type="match status" value="1"/>
</dbReference>
<dbReference type="PROSITE" id="PS50197">
    <property type="entry name" value="BEACH"/>
    <property type="match status" value="1"/>
</dbReference>
<dbReference type="InterPro" id="IPR051944">
    <property type="entry name" value="BEACH_domain_protein"/>
</dbReference>
<dbReference type="Pfam" id="PF02138">
    <property type="entry name" value="Beach"/>
    <property type="match status" value="1"/>
</dbReference>
<name>F7G995_ORNAN</name>
<feature type="region of interest" description="Disordered" evidence="3">
    <location>
        <begin position="2833"/>
        <end position="2861"/>
    </location>
</feature>
<dbReference type="Gene3D" id="1.10.1540.10">
    <property type="entry name" value="BEACH domain"/>
    <property type="match status" value="1"/>
</dbReference>
<sequence length="3045" mass="342585">MSTEEKLAERDDAEQETHFKAEGGQDTGQHRLLREGQIQCSTALWEIFERQFLDYEPSIPLLSPEEQQKKLLGLLPLFLKAWEQSAGIICFSRIQDFASEVSKVFVRQIQNVLAFKPAEAARLAIGQFLQWRDVENDGYLLLKSVFLLTQADPETLENIIKSGLPGVLLQCLYLLFAFSLDKDECLESDIQIQKMFVQVMLRLYSEPQGVEELLTGRELPSLLIATSTLWDQSSPSWKGPTFWVLRTISRAQNQQVTDYLQETDCVKTIVQNLTRLSNTSPAHDLSDVVTLLLCFVKDSYPNSSALLLDLESSGGYPLLLKVLLWYEGKSQREGESHLEELLELMAWLTICGKTELKVFDNVTYPQLEDFKLPQSGNSGMTVKNLQAFQVLQTVFQKSIDPCLCRKILSTIKSIWDWNARNFFLLEWTLQPISQFVEIIHLKPPLIQTQFFQLLESVVFELNFIPYEIFKKVQNLIKVNTLPTCTLTALKTVHQISLRHVLFTDIFRDSGLLGLLLAQLRKQAKIMRKSGNRELSGIQDVEHDLICVMLKVVASLLHDSIRNTVVLKDHGMVPFIKIFLDDGCYRNESLAILEQLSLINTEEYMSIIIGALCSSTQGELQLKLDLLKSLHRILENPKGRSAFRTSHGFNGLLSLLSDMEGALRDPPSEIWATTAPSQTLDLILYTLCGIMAALHHDPINGDFFRKNNLFEKLADDLWLLGCFATQESRPTRPLPWANTKARTLAEFLSAASSSPGTFPLWARNCLTILSYLDSMAKGSLHPWSCSRETESDVGEVMSNLQSQSEGCGNFEKTSIRSSSVQLWPELTRLDEAKEVITHPGMVCVMIRLLPGLYHDDHPQLSKEIQCSVADHIQSLVKSERNRQVVCESGLLKTIIVYCHDALNNSNDMVHLSLIRVFEKLASQSIEPDILRQFLGRGLCVPASAEGKILNSSNFQGNTVSHPEENKGSETSGSEGTGLPREAVADVGIRSRVSPAGSSLCGSRGPNMALQTAMSLISMTAPRNMQAQRTALSPSFVEFDMSAEGYGCLFIPTLSTVVGTSTDYSISGGMGMGTTRSFPPSSGLTFSSWFLISKLGSIHYTQPVRFLTLVRHMARTEQPYVCFSVSLQPEDLTLVISTEEKEFQPLDIMEPEETSEPPAGSRVQFKCVKLITTGQWHHLAIVVAKEMKRTCVVRAFIDGQLVGSAKMLYIQSLPGPFPSMDPSSFIDVYGYIATPPVWSQKSPLIWRLGPTFFLEEAISVETLEILNKLGPRYCGNLQAVHPPGDDSRSEDLSLVAEEKVSLGLNVASSSITYITEIKSNYNEVDSRLIAKEMKISSRDNSTPVFLVRNSAGHLSGSLRAIGAVAVGHLGVRVFHSSPAANSLNFIGGPAVLLRLISLATDDHTMYAAVKVLHSVLCSSAMCAKLMKHICGYQILAFLLKKKMALLNNRIFQLLLSITGTAELGFETSIVTNVGLFQHVLCNFELWINAPENLDLVLFSHLVEILRCPSREAARNAEVAHQVQLVPKLVFLFNDSNLSRTRVTTIIAILGHLLKGHFNTQDVLRIGLFIVYTLKPSSVNEREIILDRIADPSVEAISQTSGRTIWLRNQLLEMLLDVICSSNLHLSSGPQEETFLTLGPDWFLLFIQSHLNPTTIVLGMKLLLCFLYNPALRARFKDGMSAGSWVGNSAAGVDILMDNIKSRCPLADPGSCLISGFRPLHMFLAHHINIPEVYFLVSGLFLQTPLTEIPGETEANLDCKLQWLLQNHHTDNVHTYGLCPEGALLLLEMVKVTINQPFTGSGDDSWKVTYPGNVMQFLCLIYHSYPQDPMWGSLEFLQTLAAVIFPSGTQKGVSENLGAMDHPVIATEDGSCTGPPAGLPTVHPARKQVCDFIRILLMEILISTPMQKQWHPLEFLLEASPENATNQQKRCFQSEILLSIMDIFHIISEGGGKGVLTRPKGNKDPQYSSETTSAIALANVSYFTQKLVEKLYNGMFTSDPKQILLFITEQIMAVIDKAAPQKETIVGSLYSSLNRIILYCLSKPQQTLPECLSLLGILNFLREHWDIIFATYNSHMGFIICLMYCLFQLSARSYPEGFGLDPNPRITPYHQVFLTPNEEVKEEGGEDLPTLSDVQHNILKCVLDIWRQLVSQRRQVLEDAFKMDLSVKQGECEVRMEDVTPLWEETTAKSWQQFLASEKKSLASKSSLAHQNKHSSWSESLSSAMKLMPGKNIKEVECKAEEILSHMENCRRNGQELYASLYKDYGQRQRCMYRKAAEDWAKIKEQLFSEEGLWGAESQKASRCKWVLDWREGPARMRKRIRRISTSEALMRGNNEDNQTGNSTQASAENQDEQMLNGAEKERDEMEADCNQLTFFPALHESLHSEDFLELCRERQSILQEFVPQEKVWQKYSVVIVQGHVVSEGVLLFGQRHFYICENFTLSPLGDVYCTRHCLSNISDSFIFNMCSKDWSSECHSCQRHAYRDIKALHRMRFLLQEMALEIFFQNGFSKFLVFHNGDRSKAFKSFCSFQPCLKTKGISEDTLNIRKVPGTEKTMLQKWQKRDISNFEYLMYLNTLAGRTYNDYMQYPVFPWILADYTSKTLNLMNPRTFRDLSKPMGAQTKERKLKFTQRYKEVEKSEGDLTVRCHYCTHYSSAIIVASYLVRMKPFTQTFCSLQGGSFDVADRMFHSVQNAWESASRENMSDVRELTPEFFYLPEFLTNCNEVEFGRMQDGTILSDVLLPPWAEGDAQKFISLHRQALESEYVSAHLHHWIDLIFGYKQHGPAAVEAINTFHPYFYGNRVNLNNITDPIIKNTILGFVSNFGQVPRQLFTKPHPARTAQGKASPAKDTPASSGPAGQPHSFLSSLQNLKPSPVTVRDMFIFSPGSESPKGAIGHIVPTEKSILAVEKNKVLIPHQWNKTFSWGFDDYTCCLGNYGSDKNSMTFETTSDWGKCLCVVCPTPTTIVTSGTSSVVCVWELSIVKDKVKGLHLKQVSHTCCWVLLNSSKRIMWKMGLIQDTAEFMRMKLSLCVSHQKKQECLFPGKPQE</sequence>
<dbReference type="eggNOG" id="KOG1788">
    <property type="taxonomic scope" value="Eukaryota"/>
</dbReference>
<dbReference type="Bgee" id="ENSOANG00000015749">
    <property type="expression patterns" value="Expressed in ovary and 3 other cell types or tissues"/>
</dbReference>
<evidence type="ECO:0000256" key="1">
    <source>
        <dbReference type="ARBA" id="ARBA00022574"/>
    </source>
</evidence>
<reference evidence="6" key="2">
    <citation type="submission" date="2025-08" db="UniProtKB">
        <authorList>
            <consortium name="Ensembl"/>
        </authorList>
    </citation>
    <scope>IDENTIFICATION</scope>
    <source>
        <strain evidence="6">Glennie</strain>
    </source>
</reference>
<gene>
    <name evidence="6" type="primary">WDFY4</name>
</gene>
<reference evidence="6" key="3">
    <citation type="submission" date="2025-09" db="UniProtKB">
        <authorList>
            <consortium name="Ensembl"/>
        </authorList>
    </citation>
    <scope>IDENTIFICATION</scope>
    <source>
        <strain evidence="6">Glennie</strain>
    </source>
</reference>
<reference evidence="6 7" key="1">
    <citation type="journal article" date="2008" name="Nature">
        <title>Genome analysis of the platypus reveals unique signatures of evolution.</title>
        <authorList>
            <person name="Warren W.C."/>
            <person name="Hillier L.W."/>
            <person name="Marshall Graves J.A."/>
            <person name="Birney E."/>
            <person name="Ponting C.P."/>
            <person name="Grutzner F."/>
            <person name="Belov K."/>
            <person name="Miller W."/>
            <person name="Clarke L."/>
            <person name="Chinwalla A.T."/>
            <person name="Yang S.P."/>
            <person name="Heger A."/>
            <person name="Locke D.P."/>
            <person name="Miethke P."/>
            <person name="Waters P.D."/>
            <person name="Veyrunes F."/>
            <person name="Fulton L."/>
            <person name="Fulton B."/>
            <person name="Graves T."/>
            <person name="Wallis J."/>
            <person name="Puente X.S."/>
            <person name="Lopez-Otin C."/>
            <person name="Ordonez G.R."/>
            <person name="Eichler E.E."/>
            <person name="Chen L."/>
            <person name="Cheng Z."/>
            <person name="Deakin J.E."/>
            <person name="Alsop A."/>
            <person name="Thompson K."/>
            <person name="Kirby P."/>
            <person name="Papenfuss A.T."/>
            <person name="Wakefield M.J."/>
            <person name="Olender T."/>
            <person name="Lancet D."/>
            <person name="Huttley G.A."/>
            <person name="Smit A.F."/>
            <person name="Pask A."/>
            <person name="Temple-Smith P."/>
            <person name="Batzer M.A."/>
            <person name="Walker J.A."/>
            <person name="Konkel M.K."/>
            <person name="Harris R.S."/>
            <person name="Whittington C.M."/>
            <person name="Wong E.S."/>
            <person name="Gemmell N.J."/>
            <person name="Buschiazzo E."/>
            <person name="Vargas Jentzsch I.M."/>
            <person name="Merkel A."/>
            <person name="Schmitz J."/>
            <person name="Zemann A."/>
            <person name="Churakov G."/>
            <person name="Kriegs J.O."/>
            <person name="Brosius J."/>
            <person name="Murchison E.P."/>
            <person name="Sachidanandam R."/>
            <person name="Smith C."/>
            <person name="Hannon G.J."/>
            <person name="Tsend-Ayush E."/>
            <person name="McMillan D."/>
            <person name="Attenborough R."/>
            <person name="Rens W."/>
            <person name="Ferguson-Smith M."/>
            <person name="Lefevre C.M."/>
            <person name="Sharp J.A."/>
            <person name="Nicholas K.R."/>
            <person name="Ray D.A."/>
            <person name="Kube M."/>
            <person name="Reinhardt R."/>
            <person name="Pringle T.H."/>
            <person name="Taylor J."/>
            <person name="Jones R.C."/>
            <person name="Nixon B."/>
            <person name="Dacheux J.L."/>
            <person name="Niwa H."/>
            <person name="Sekita Y."/>
            <person name="Huang X."/>
            <person name="Stark A."/>
            <person name="Kheradpour P."/>
            <person name="Kellis M."/>
            <person name="Flicek P."/>
            <person name="Chen Y."/>
            <person name="Webber C."/>
            <person name="Hardison R."/>
            <person name="Nelson J."/>
            <person name="Hallsworth-Pepin K."/>
            <person name="Delehaunty K."/>
            <person name="Markovic C."/>
            <person name="Minx P."/>
            <person name="Feng Y."/>
            <person name="Kremitzki C."/>
            <person name="Mitreva M."/>
            <person name="Glasscock J."/>
            <person name="Wylie T."/>
            <person name="Wohldmann P."/>
            <person name="Thiru P."/>
            <person name="Nhan M.N."/>
            <person name="Pohl C.S."/>
            <person name="Smith S.M."/>
            <person name="Hou S."/>
            <person name="Nefedov M."/>
            <person name="de Jong P.J."/>
            <person name="Renfree M.B."/>
            <person name="Mardis E.R."/>
            <person name="Wilson R.K."/>
        </authorList>
    </citation>
    <scope>NUCLEOTIDE SEQUENCE [LARGE SCALE GENOMIC DNA]</scope>
    <source>
        <strain evidence="6 7">Glennie</strain>
    </source>
</reference>
<keyword evidence="2" id="KW-0677">Repeat</keyword>
<feature type="region of interest" description="Disordered" evidence="3">
    <location>
        <begin position="1"/>
        <end position="27"/>
    </location>
</feature>
<accession>F7G995</accession>
<dbReference type="InterPro" id="IPR016024">
    <property type="entry name" value="ARM-type_fold"/>
</dbReference>
<dbReference type="FunFam" id="1.10.1540.10:FF:000002">
    <property type="entry name" value="WD repeat and FYVE domain containing 3"/>
    <property type="match status" value="1"/>
</dbReference>
<dbReference type="CDD" id="cd06071">
    <property type="entry name" value="Beach"/>
    <property type="match status" value="1"/>
</dbReference>
<dbReference type="Pfam" id="PF14844">
    <property type="entry name" value="PH_BEACH"/>
    <property type="match status" value="1"/>
</dbReference>
<dbReference type="HOGENOM" id="CLU_006536_1_0_1"/>
<dbReference type="Ensembl" id="ENSOANT00000024825.3">
    <property type="protein sequence ID" value="ENSOANP00000024821.3"/>
    <property type="gene ID" value="ENSOANG00000015749.3"/>
</dbReference>
<dbReference type="InterPro" id="IPR056252">
    <property type="entry name" value="Alfy-like_Arm-like"/>
</dbReference>
<dbReference type="SUPFAM" id="SSF81837">
    <property type="entry name" value="BEACH domain"/>
    <property type="match status" value="1"/>
</dbReference>
<dbReference type="InterPro" id="IPR013320">
    <property type="entry name" value="ConA-like_dom_sf"/>
</dbReference>
<proteinExistence type="predicted"/>
<evidence type="ECO:0000256" key="3">
    <source>
        <dbReference type="SAM" id="MobiDB-lite"/>
    </source>
</evidence>
<dbReference type="Proteomes" id="UP000002279">
    <property type="component" value="Chromosome 3"/>
</dbReference>